<dbReference type="GO" id="GO:0016757">
    <property type="term" value="F:glycosyltransferase activity"/>
    <property type="evidence" value="ECO:0007669"/>
    <property type="project" value="UniProtKB-KW"/>
</dbReference>
<dbReference type="Pfam" id="PF13641">
    <property type="entry name" value="Glyco_tranf_2_3"/>
    <property type="match status" value="1"/>
</dbReference>
<feature type="transmembrane region" description="Helical" evidence="7">
    <location>
        <begin position="400"/>
        <end position="421"/>
    </location>
</feature>
<evidence type="ECO:0000256" key="1">
    <source>
        <dbReference type="ARBA" id="ARBA00004141"/>
    </source>
</evidence>
<evidence type="ECO:0000256" key="6">
    <source>
        <dbReference type="ARBA" id="ARBA00023136"/>
    </source>
</evidence>
<dbReference type="GO" id="GO:0016020">
    <property type="term" value="C:membrane"/>
    <property type="evidence" value="ECO:0007669"/>
    <property type="project" value="UniProtKB-SubCell"/>
</dbReference>
<feature type="transmembrane region" description="Helical" evidence="7">
    <location>
        <begin position="433"/>
        <end position="451"/>
    </location>
</feature>
<proteinExistence type="predicted"/>
<dbReference type="SUPFAM" id="SSF53448">
    <property type="entry name" value="Nucleotide-diphospho-sugar transferases"/>
    <property type="match status" value="1"/>
</dbReference>
<gene>
    <name evidence="8" type="ORF">UT61_C0043G0001</name>
</gene>
<evidence type="ECO:0000256" key="7">
    <source>
        <dbReference type="SAM" id="Phobius"/>
    </source>
</evidence>
<feature type="transmembrane region" description="Helical" evidence="7">
    <location>
        <begin position="531"/>
        <end position="551"/>
    </location>
</feature>
<evidence type="ECO:0000256" key="5">
    <source>
        <dbReference type="ARBA" id="ARBA00022989"/>
    </source>
</evidence>
<dbReference type="AlphaFoldDB" id="A0A0G0PLD3"/>
<dbReference type="PANTHER" id="PTHR43867">
    <property type="entry name" value="CELLULOSE SYNTHASE CATALYTIC SUBUNIT A [UDP-FORMING]"/>
    <property type="match status" value="1"/>
</dbReference>
<reference evidence="8 9" key="1">
    <citation type="journal article" date="2015" name="Nature">
        <title>rRNA introns, odd ribosomes, and small enigmatic genomes across a large radiation of phyla.</title>
        <authorList>
            <person name="Brown C.T."/>
            <person name="Hug L.A."/>
            <person name="Thomas B.C."/>
            <person name="Sharon I."/>
            <person name="Castelle C.J."/>
            <person name="Singh A."/>
            <person name="Wilkins M.J."/>
            <person name="Williams K.H."/>
            <person name="Banfield J.F."/>
        </authorList>
    </citation>
    <scope>NUCLEOTIDE SEQUENCE [LARGE SCALE GENOMIC DNA]</scope>
</reference>
<feature type="transmembrane region" description="Helical" evidence="7">
    <location>
        <begin position="90"/>
        <end position="111"/>
    </location>
</feature>
<comment type="subcellular location">
    <subcellularLocation>
        <location evidence="1">Membrane</location>
        <topology evidence="1">Multi-pass membrane protein</topology>
    </subcellularLocation>
</comment>
<keyword evidence="2" id="KW-0328">Glycosyltransferase</keyword>
<comment type="caution">
    <text evidence="8">The sequence shown here is derived from an EMBL/GenBank/DDBJ whole genome shotgun (WGS) entry which is preliminary data.</text>
</comment>
<dbReference type="Gene3D" id="3.90.550.10">
    <property type="entry name" value="Spore Coat Polysaccharide Biosynthesis Protein SpsA, Chain A"/>
    <property type="match status" value="1"/>
</dbReference>
<keyword evidence="6 7" id="KW-0472">Membrane</keyword>
<evidence type="ECO:0000256" key="4">
    <source>
        <dbReference type="ARBA" id="ARBA00022692"/>
    </source>
</evidence>
<evidence type="ECO:0000256" key="2">
    <source>
        <dbReference type="ARBA" id="ARBA00022676"/>
    </source>
</evidence>
<keyword evidence="3" id="KW-0808">Transferase</keyword>
<dbReference type="Proteomes" id="UP000034793">
    <property type="component" value="Unassembled WGS sequence"/>
</dbReference>
<evidence type="ECO:0000313" key="8">
    <source>
        <dbReference type="EMBL" id="KKR28713.1"/>
    </source>
</evidence>
<feature type="transmembrane region" description="Helical" evidence="7">
    <location>
        <begin position="501"/>
        <end position="524"/>
    </location>
</feature>
<keyword evidence="4 7" id="KW-0812">Transmembrane</keyword>
<dbReference type="InterPro" id="IPR050321">
    <property type="entry name" value="Glycosyltr_2/OpgH_subfam"/>
</dbReference>
<accession>A0A0G0PLD3</accession>
<sequence>MSFMTKEIRKAANPKAIKNWLQRSVLGKPNIKPKRIDIDELAGVVQTNQNRFIAYVNSNQYHKIAGIVFVVATLNYLLWLLGHLNLANKLISIPFFISQLFSFLLVSLSIFNHWKAKYRTNRPAMPLNPPDVAVVVATYKEPVAVLENTIKSILEIDYPGKVVVVVSNDDERPAQRSAIENTLVSLADYRSRIKGKVGDGKVLHLVHTTPHKNAKAGNLNQALRFLRKYYPEIDLVLTQDADEIVYPEILKALVGYFSEPQVGFVQTIKQSEVTDGDPFGNDDMMWYARTAACRDAAGAMFACGSGVIWRISALESIGGFSTWNLVEDLTTSYQILSHGWESRYHYERLSYGLAPEDLPNFLKQRGTWAIDHMRLFFWDNPLKKKGLTIRQKLHFLEPQLFYLNGVAIVVLSLATSLSLVLEKWPTTVDAITHAKYLIPSFIALEAYYLLLADSIRLTRIRQFWVGLSPTFAVATLKALIYGPNRKPKYIVTRKENEYGNYIRHVLPQLIILSVIFMSLVKIFISTPLYSAFDWAAVFWGFYQASFFFHTIRVAWWKWNPNITISVSLPGIKSYNWKNLTQKPAMILQGIKNILF</sequence>
<dbReference type="EMBL" id="LBXL01000043">
    <property type="protein sequence ID" value="KKR28713.1"/>
    <property type="molecule type" value="Genomic_DNA"/>
</dbReference>
<name>A0A0G0PLD3_9BACT</name>
<evidence type="ECO:0000256" key="3">
    <source>
        <dbReference type="ARBA" id="ARBA00022679"/>
    </source>
</evidence>
<evidence type="ECO:0000313" key="9">
    <source>
        <dbReference type="Proteomes" id="UP000034793"/>
    </source>
</evidence>
<keyword evidence="5 7" id="KW-1133">Transmembrane helix</keyword>
<dbReference type="PANTHER" id="PTHR43867:SF2">
    <property type="entry name" value="CELLULOSE SYNTHASE CATALYTIC SUBUNIT A [UDP-FORMING]"/>
    <property type="match status" value="1"/>
</dbReference>
<protein>
    <submittedName>
        <fullName evidence="8">Cellulose synthase (UDP-forming)</fullName>
    </submittedName>
</protein>
<dbReference type="InterPro" id="IPR029044">
    <property type="entry name" value="Nucleotide-diphossugar_trans"/>
</dbReference>
<feature type="transmembrane region" description="Helical" evidence="7">
    <location>
        <begin position="64"/>
        <end position="84"/>
    </location>
</feature>
<organism evidence="8 9">
    <name type="scientific">Candidatus Woesebacteria bacterium GW2011_GWA1_39_8</name>
    <dbReference type="NCBI Taxonomy" id="1618552"/>
    <lineage>
        <taxon>Bacteria</taxon>
        <taxon>Candidatus Woeseibacteriota</taxon>
    </lineage>
</organism>